<evidence type="ECO:0000259" key="2">
    <source>
        <dbReference type="PROSITE" id="PS50234"/>
    </source>
</evidence>
<dbReference type="RefSeq" id="WP_146577489.1">
    <property type="nucleotide sequence ID" value="NZ_SJPM01000003.1"/>
</dbReference>
<sequence length="384" mass="40812">MNHSILLHSPLKPLRKRARCGSVLVLLAILIPVLLALASYAINITYIEAVQADVQIVTDVATQTAGREFNRTGDRNAALLAAKDAASRNPISGAVMPIEMNDLEFGVSLRTSSNAAYTFTPVTFGAEANAVRLTTRTLNQSSTPVISPIFPTMGVNVEIRPQCRAISTQSTMDVALVIDRSGSMAFASDEVAAEGVNPAAAPPGWVFGDPVPPNSRWLDLVASVQAFNQSLIDSPQQEKLALSTYSTTTSTDQVLTFDYSSVINGLNFTSLVFQGGGTAIGNGLLEGNAALNDTSVNRDYAVKVMVLLTDGIHNYGTSPESAAGTLRNNGVTLFTITFSDEADQNRMRNLAQSCGGEHFHATDAAQLASAFEEIANRLPSLMTL</sequence>
<dbReference type="Proteomes" id="UP000316213">
    <property type="component" value="Unassembled WGS sequence"/>
</dbReference>
<feature type="transmembrane region" description="Helical" evidence="1">
    <location>
        <begin position="21"/>
        <end position="42"/>
    </location>
</feature>
<dbReference type="InterPro" id="IPR002035">
    <property type="entry name" value="VWF_A"/>
</dbReference>
<dbReference type="EMBL" id="SJPM01000003">
    <property type="protein sequence ID" value="TWT98814.1"/>
    <property type="molecule type" value="Genomic_DNA"/>
</dbReference>
<accession>A0A5C6AFR9</accession>
<feature type="domain" description="VWFA" evidence="2">
    <location>
        <begin position="173"/>
        <end position="374"/>
    </location>
</feature>
<evidence type="ECO:0000313" key="3">
    <source>
        <dbReference type="EMBL" id="TWT98814.1"/>
    </source>
</evidence>
<keyword evidence="1" id="KW-1133">Transmembrane helix</keyword>
<name>A0A5C6AFR9_9BACT</name>
<dbReference type="SMART" id="SM00327">
    <property type="entry name" value="VWA"/>
    <property type="match status" value="1"/>
</dbReference>
<dbReference type="Gene3D" id="3.40.50.410">
    <property type="entry name" value="von Willebrand factor, type A domain"/>
    <property type="match status" value="1"/>
</dbReference>
<gene>
    <name evidence="3" type="ORF">Pla100_19800</name>
</gene>
<keyword evidence="4" id="KW-1185">Reference proteome</keyword>
<dbReference type="AlphaFoldDB" id="A0A5C6AFR9"/>
<dbReference type="PROSITE" id="PS50234">
    <property type="entry name" value="VWFA"/>
    <property type="match status" value="1"/>
</dbReference>
<organism evidence="3 4">
    <name type="scientific">Neorhodopirellula pilleata</name>
    <dbReference type="NCBI Taxonomy" id="2714738"/>
    <lineage>
        <taxon>Bacteria</taxon>
        <taxon>Pseudomonadati</taxon>
        <taxon>Planctomycetota</taxon>
        <taxon>Planctomycetia</taxon>
        <taxon>Pirellulales</taxon>
        <taxon>Pirellulaceae</taxon>
        <taxon>Neorhodopirellula</taxon>
    </lineage>
</organism>
<keyword evidence="1" id="KW-0472">Membrane</keyword>
<dbReference type="InterPro" id="IPR036465">
    <property type="entry name" value="vWFA_dom_sf"/>
</dbReference>
<protein>
    <submittedName>
        <fullName evidence="3">von Willebrand factor type A domain protein</fullName>
    </submittedName>
</protein>
<dbReference type="OrthoDB" id="242905at2"/>
<evidence type="ECO:0000256" key="1">
    <source>
        <dbReference type="SAM" id="Phobius"/>
    </source>
</evidence>
<reference evidence="3 4" key="1">
    <citation type="submission" date="2019-02" db="EMBL/GenBank/DDBJ databases">
        <title>Deep-cultivation of Planctomycetes and their phenomic and genomic characterization uncovers novel biology.</title>
        <authorList>
            <person name="Wiegand S."/>
            <person name="Jogler M."/>
            <person name="Boedeker C."/>
            <person name="Pinto D."/>
            <person name="Vollmers J."/>
            <person name="Rivas-Marin E."/>
            <person name="Kohn T."/>
            <person name="Peeters S.H."/>
            <person name="Heuer A."/>
            <person name="Rast P."/>
            <person name="Oberbeckmann S."/>
            <person name="Bunk B."/>
            <person name="Jeske O."/>
            <person name="Meyerdierks A."/>
            <person name="Storesund J.E."/>
            <person name="Kallscheuer N."/>
            <person name="Luecker S."/>
            <person name="Lage O.M."/>
            <person name="Pohl T."/>
            <person name="Merkel B.J."/>
            <person name="Hornburger P."/>
            <person name="Mueller R.-W."/>
            <person name="Bruemmer F."/>
            <person name="Labrenz M."/>
            <person name="Spormann A.M."/>
            <person name="Op Den Camp H."/>
            <person name="Overmann J."/>
            <person name="Amann R."/>
            <person name="Jetten M.S.M."/>
            <person name="Mascher T."/>
            <person name="Medema M.H."/>
            <person name="Devos D.P."/>
            <person name="Kaster A.-K."/>
            <person name="Ovreas L."/>
            <person name="Rohde M."/>
            <person name="Galperin M.Y."/>
            <person name="Jogler C."/>
        </authorList>
    </citation>
    <scope>NUCLEOTIDE SEQUENCE [LARGE SCALE GENOMIC DNA]</scope>
    <source>
        <strain evidence="3 4">Pla100</strain>
    </source>
</reference>
<dbReference type="Pfam" id="PF00092">
    <property type="entry name" value="VWA"/>
    <property type="match status" value="1"/>
</dbReference>
<evidence type="ECO:0000313" key="4">
    <source>
        <dbReference type="Proteomes" id="UP000316213"/>
    </source>
</evidence>
<comment type="caution">
    <text evidence="3">The sequence shown here is derived from an EMBL/GenBank/DDBJ whole genome shotgun (WGS) entry which is preliminary data.</text>
</comment>
<keyword evidence="1" id="KW-0812">Transmembrane</keyword>
<dbReference type="SUPFAM" id="SSF53300">
    <property type="entry name" value="vWA-like"/>
    <property type="match status" value="1"/>
</dbReference>
<dbReference type="CDD" id="cd00198">
    <property type="entry name" value="vWFA"/>
    <property type="match status" value="1"/>
</dbReference>
<proteinExistence type="predicted"/>